<dbReference type="PANTHER" id="PTHR34218:SF4">
    <property type="entry name" value="ACYL-HOMOSERINE LACTONE ACYLASE QUIP"/>
    <property type="match status" value="1"/>
</dbReference>
<feature type="transmembrane region" description="Helical" evidence="6">
    <location>
        <begin position="7"/>
        <end position="30"/>
    </location>
</feature>
<keyword evidence="5" id="KW-0106">Calcium</keyword>
<keyword evidence="8" id="KW-1185">Reference proteome</keyword>
<dbReference type="Gene3D" id="3.60.20.10">
    <property type="entry name" value="Glutamine Phosphoribosylpyrophosphate, subunit 1, domain 1"/>
    <property type="match status" value="1"/>
</dbReference>
<dbReference type="GO" id="GO:0016811">
    <property type="term" value="F:hydrolase activity, acting on carbon-nitrogen (but not peptide) bonds, in linear amides"/>
    <property type="evidence" value="ECO:0007669"/>
    <property type="project" value="InterPro"/>
</dbReference>
<dbReference type="SUPFAM" id="SSF56235">
    <property type="entry name" value="N-terminal nucleophile aminohydrolases (Ntn hydrolases)"/>
    <property type="match status" value="1"/>
</dbReference>
<dbReference type="Proteomes" id="UP000245708">
    <property type="component" value="Unassembled WGS sequence"/>
</dbReference>
<feature type="binding site" evidence="5">
    <location>
        <position position="342"/>
    </location>
    <ligand>
        <name>Ca(2+)</name>
        <dbReference type="ChEBI" id="CHEBI:29108"/>
    </ligand>
</feature>
<dbReference type="GO" id="GO:0017000">
    <property type="term" value="P:antibiotic biosynthetic process"/>
    <property type="evidence" value="ECO:0007669"/>
    <property type="project" value="InterPro"/>
</dbReference>
<dbReference type="Gene3D" id="1.10.1400.10">
    <property type="match status" value="1"/>
</dbReference>
<organism evidence="7 8">
    <name type="scientific">Roseicyclus mahoneyensis</name>
    <dbReference type="NCBI Taxonomy" id="164332"/>
    <lineage>
        <taxon>Bacteria</taxon>
        <taxon>Pseudomonadati</taxon>
        <taxon>Pseudomonadota</taxon>
        <taxon>Alphaproteobacteria</taxon>
        <taxon>Rhodobacterales</taxon>
        <taxon>Roseobacteraceae</taxon>
        <taxon>Roseicyclus</taxon>
    </lineage>
</organism>
<dbReference type="InterPro" id="IPR002692">
    <property type="entry name" value="S45"/>
</dbReference>
<dbReference type="InterPro" id="IPR023343">
    <property type="entry name" value="Penicillin_amidase_dom1"/>
</dbReference>
<dbReference type="Pfam" id="PF01804">
    <property type="entry name" value="Penicil_amidase"/>
    <property type="match status" value="1"/>
</dbReference>
<keyword evidence="6" id="KW-0812">Transmembrane</keyword>
<evidence type="ECO:0000256" key="6">
    <source>
        <dbReference type="SAM" id="Phobius"/>
    </source>
</evidence>
<feature type="active site" description="Nucleophile" evidence="4">
    <location>
        <position position="267"/>
    </location>
</feature>
<dbReference type="CDD" id="cd03747">
    <property type="entry name" value="Ntn_PGA_like"/>
    <property type="match status" value="1"/>
</dbReference>
<comment type="similarity">
    <text evidence="1">Belongs to the peptidase S45 family.</text>
</comment>
<name>A0A316GNT8_9RHOB</name>
<dbReference type="InterPro" id="IPR014395">
    <property type="entry name" value="Pen/GL7ACA/AHL_acylase"/>
</dbReference>
<dbReference type="Gene3D" id="1.10.439.10">
    <property type="entry name" value="Penicillin Amidohydrolase, domain 1"/>
    <property type="match status" value="1"/>
</dbReference>
<keyword evidence="6" id="KW-1133">Transmembrane helix</keyword>
<keyword evidence="5" id="KW-0479">Metal-binding</keyword>
<proteinExistence type="inferred from homology"/>
<evidence type="ECO:0000256" key="3">
    <source>
        <dbReference type="ARBA" id="ARBA00023145"/>
    </source>
</evidence>
<dbReference type="InterPro" id="IPR043147">
    <property type="entry name" value="Penicillin_amidase_A-knob"/>
</dbReference>
<protein>
    <submittedName>
        <fullName evidence="7">Penicillin amidase</fullName>
    </submittedName>
</protein>
<feature type="binding site" evidence="5">
    <location>
        <position position="195"/>
    </location>
    <ligand>
        <name>Ca(2+)</name>
        <dbReference type="ChEBI" id="CHEBI:29108"/>
    </ligand>
</feature>
<dbReference type="OrthoDB" id="9760084at2"/>
<evidence type="ECO:0000256" key="2">
    <source>
        <dbReference type="ARBA" id="ARBA00022801"/>
    </source>
</evidence>
<dbReference type="PANTHER" id="PTHR34218">
    <property type="entry name" value="PEPTIDASE S45 PENICILLIN AMIDASE"/>
    <property type="match status" value="1"/>
</dbReference>
<keyword evidence="3" id="KW-0865">Zymogen</keyword>
<reference evidence="7 8" key="1">
    <citation type="submission" date="2018-05" db="EMBL/GenBank/DDBJ databases">
        <title>Genomic Encyclopedia of Type Strains, Phase IV (KMG-IV): sequencing the most valuable type-strain genomes for metagenomic binning, comparative biology and taxonomic classification.</title>
        <authorList>
            <person name="Goeker M."/>
        </authorList>
    </citation>
    <scope>NUCLEOTIDE SEQUENCE [LARGE SCALE GENOMIC DNA]</scope>
    <source>
        <strain evidence="7 8">DSM 16097</strain>
    </source>
</reference>
<dbReference type="PIRSF" id="PIRSF001227">
    <property type="entry name" value="Pen_acylase"/>
    <property type="match status" value="1"/>
</dbReference>
<dbReference type="AlphaFoldDB" id="A0A316GNT8"/>
<dbReference type="RefSeq" id="WP_109665241.1">
    <property type="nucleotide sequence ID" value="NZ_QGGW01000001.1"/>
</dbReference>
<gene>
    <name evidence="7" type="ORF">C7455_101582</name>
</gene>
<accession>A0A316GNT8</accession>
<keyword evidence="6" id="KW-0472">Membrane</keyword>
<dbReference type="EMBL" id="QGGW01000001">
    <property type="protein sequence ID" value="PWK62554.1"/>
    <property type="molecule type" value="Genomic_DNA"/>
</dbReference>
<dbReference type="InterPro" id="IPR029055">
    <property type="entry name" value="Ntn_hydrolases_N"/>
</dbReference>
<evidence type="ECO:0000313" key="7">
    <source>
        <dbReference type="EMBL" id="PWK62554.1"/>
    </source>
</evidence>
<dbReference type="InterPro" id="IPR043146">
    <property type="entry name" value="Penicillin_amidase_N_B-knob"/>
</dbReference>
<evidence type="ECO:0000256" key="1">
    <source>
        <dbReference type="ARBA" id="ARBA00006586"/>
    </source>
</evidence>
<keyword evidence="2" id="KW-0378">Hydrolase</keyword>
<evidence type="ECO:0000256" key="5">
    <source>
        <dbReference type="PIRSR" id="PIRSR001227-2"/>
    </source>
</evidence>
<feature type="binding site" evidence="5">
    <location>
        <position position="339"/>
    </location>
    <ligand>
        <name>Ca(2+)</name>
        <dbReference type="ChEBI" id="CHEBI:29108"/>
    </ligand>
</feature>
<sequence>MSVLLRWLVRLVALAVALLVCVVLAVWWIGGRSIPDYGATWTVPGLTAPVEIVRDTAAVPHIFGATDHDVYFGLGLAHAQDRLWQMLTLRRTAQGRLSELFGEPTLQIDDLLRRLDVYALSSASVDALDPETVAALQAYSDGVNAWLGLVGSEALGRGAPELFLFEPEIAPWRPADSVAVSFMMALQLAGHHEEEVLRARLSLALDDPAGLADLLPDAPGGGVAELASLPAYPDLFETPASRFAQAAAAPRHPLHPHAQGRGRAGASNVWAATPARAAASGTLLANDPHLGLTAPTIWYLARLELQAGGVIGATIPGMPVILAGRNDRLAWGITSAYLDDIDLYVEELNPENPEQYRTPDGWAEFRTDRRVIEVADSAPVTITRRWTENGPVIPGVHYDFGTITPPGHVMSMAWTALTEDNTSIQTGLRLMTASTIEEGLAAGEDFVAPAQNLMLASADGRIAMQVIGHMPWRMTAHQTQARMPSPGWIADNRWQGVTQYFANPSFVDPETGILGNTNNRTVDRAFPLHVSFTWGDTQRITRLSRLMEAREVHTRDSFIEAQLDTVSAAARNILPLVARDLWFTGETAPDGTPERRRQRALALLAEWNGEMNEHLPEPLIYAAWMRELQQRLIRDEIGPLADEFLQVEPIFLERVFRDIGGASRWCNIVQSTATETCTDIARMALDDALQWLEERYGRDLASWRWGAAHEARHDHPVLGNTRLLSWIVNIRQPTSGGDFTLNRAATPGTMPDPFLNTHSAGYRGVYDFADPDSSVFVIATGQSGNPLSRHYDDLGELWRRGEYIPMSLDPNLARAGNIGITRLVPVP</sequence>
<dbReference type="GO" id="GO:0046872">
    <property type="term" value="F:metal ion binding"/>
    <property type="evidence" value="ECO:0007669"/>
    <property type="project" value="UniProtKB-KW"/>
</dbReference>
<comment type="caution">
    <text evidence="7">The sequence shown here is derived from an EMBL/GenBank/DDBJ whole genome shotgun (WGS) entry which is preliminary data.</text>
</comment>
<evidence type="ECO:0000313" key="8">
    <source>
        <dbReference type="Proteomes" id="UP000245708"/>
    </source>
</evidence>
<comment type="cofactor">
    <cofactor evidence="5">
        <name>Ca(2+)</name>
        <dbReference type="ChEBI" id="CHEBI:29108"/>
    </cofactor>
    <text evidence="5">Binds 1 Ca(2+) ion per dimer.</text>
</comment>
<dbReference type="Gene3D" id="2.30.120.10">
    <property type="match status" value="1"/>
</dbReference>
<evidence type="ECO:0000256" key="4">
    <source>
        <dbReference type="PIRSR" id="PIRSR001227-1"/>
    </source>
</evidence>